<dbReference type="AlphaFoldDB" id="A0A061R8J5"/>
<evidence type="ECO:0000256" key="1">
    <source>
        <dbReference type="SAM" id="MobiDB-lite"/>
    </source>
</evidence>
<reference evidence="2" key="1">
    <citation type="submission" date="2014-05" db="EMBL/GenBank/DDBJ databases">
        <title>The transcriptome of the halophilic microalga Tetraselmis sp. GSL018 isolated from the Great Salt Lake, Utah.</title>
        <authorList>
            <person name="Jinkerson R.E."/>
            <person name="D'Adamo S."/>
            <person name="Posewitz M.C."/>
        </authorList>
    </citation>
    <scope>NUCLEOTIDE SEQUENCE</scope>
    <source>
        <strain evidence="2">GSL018</strain>
    </source>
</reference>
<feature type="non-terminal residue" evidence="2">
    <location>
        <position position="47"/>
    </location>
</feature>
<feature type="region of interest" description="Disordered" evidence="1">
    <location>
        <begin position="1"/>
        <end position="22"/>
    </location>
</feature>
<gene>
    <name evidence="2" type="ORF">TSPGSL018_12084</name>
</gene>
<evidence type="ECO:0000313" key="2">
    <source>
        <dbReference type="EMBL" id="JAC67074.1"/>
    </source>
</evidence>
<sequence>EYSDKVINRKRSRERVQLRHRKSPKTVTLEHNMYIYLAAQCRHVRKG</sequence>
<dbReference type="EMBL" id="GBEZ01019491">
    <property type="protein sequence ID" value="JAC67074.1"/>
    <property type="molecule type" value="Transcribed_RNA"/>
</dbReference>
<protein>
    <submittedName>
        <fullName evidence="2">Uncharacterized protein</fullName>
    </submittedName>
</protein>
<name>A0A061R8J5_9CHLO</name>
<feature type="compositionally biased region" description="Basic residues" evidence="1">
    <location>
        <begin position="8"/>
        <end position="22"/>
    </location>
</feature>
<accession>A0A061R8J5</accession>
<proteinExistence type="predicted"/>
<organism evidence="2">
    <name type="scientific">Tetraselmis sp. GSL018</name>
    <dbReference type="NCBI Taxonomy" id="582737"/>
    <lineage>
        <taxon>Eukaryota</taxon>
        <taxon>Viridiplantae</taxon>
        <taxon>Chlorophyta</taxon>
        <taxon>core chlorophytes</taxon>
        <taxon>Chlorodendrophyceae</taxon>
        <taxon>Chlorodendrales</taxon>
        <taxon>Chlorodendraceae</taxon>
        <taxon>Tetraselmis</taxon>
    </lineage>
</organism>
<feature type="non-terminal residue" evidence="2">
    <location>
        <position position="1"/>
    </location>
</feature>